<evidence type="ECO:0000313" key="3">
    <source>
        <dbReference type="EMBL" id="VFK36011.1"/>
    </source>
</evidence>
<organism evidence="2">
    <name type="scientific">Candidatus Kentrum sp. LPFa</name>
    <dbReference type="NCBI Taxonomy" id="2126335"/>
    <lineage>
        <taxon>Bacteria</taxon>
        <taxon>Pseudomonadati</taxon>
        <taxon>Pseudomonadota</taxon>
        <taxon>Gammaproteobacteria</taxon>
        <taxon>Candidatus Kentrum</taxon>
    </lineage>
</organism>
<protein>
    <submittedName>
        <fullName evidence="2">Uncharacterized protein</fullName>
    </submittedName>
</protein>
<name>A0A450WWS2_9GAMM</name>
<dbReference type="EMBL" id="CAADFM010000304">
    <property type="protein sequence ID" value="VFK21467.1"/>
    <property type="molecule type" value="Genomic_DNA"/>
</dbReference>
<gene>
    <name evidence="2" type="ORF">BECKLPF1236A_GA0070988_103042</name>
    <name evidence="3" type="ORF">BECKLPF1236C_GA0070990_104672</name>
</gene>
<evidence type="ECO:0000256" key="1">
    <source>
        <dbReference type="SAM" id="MobiDB-lite"/>
    </source>
</evidence>
<reference evidence="2" key="1">
    <citation type="submission" date="2019-02" db="EMBL/GenBank/DDBJ databases">
        <authorList>
            <person name="Gruber-Vodicka R. H."/>
            <person name="Seah K. B. B."/>
        </authorList>
    </citation>
    <scope>NUCLEOTIDE SEQUENCE</scope>
    <source>
        <strain evidence="2">BECK_S312</strain>
        <strain evidence="3">BECK_S426</strain>
    </source>
</reference>
<dbReference type="AlphaFoldDB" id="A0A450WWS2"/>
<evidence type="ECO:0000313" key="2">
    <source>
        <dbReference type="EMBL" id="VFK21467.1"/>
    </source>
</evidence>
<feature type="region of interest" description="Disordered" evidence="1">
    <location>
        <begin position="24"/>
        <end position="54"/>
    </location>
</feature>
<dbReference type="EMBL" id="CAADFP010000467">
    <property type="protein sequence ID" value="VFK36011.1"/>
    <property type="molecule type" value="Genomic_DNA"/>
</dbReference>
<accession>A0A450WWS2</accession>
<proteinExistence type="predicted"/>
<sequence length="66" mass="7292">MTENTLDTTGLGLEIDALRAQRGNIPLQTLKAPHAGPGRHRERKGEAGQMRGRPFPRFVMGLLRSL</sequence>